<proteinExistence type="predicted"/>
<dbReference type="Proteomes" id="UP000433652">
    <property type="component" value="Unassembled WGS sequence"/>
</dbReference>
<dbReference type="AlphaFoldDB" id="A0A6I4SS55"/>
<evidence type="ECO:0000313" key="2">
    <source>
        <dbReference type="EMBL" id="MXO58754.1"/>
    </source>
</evidence>
<reference evidence="2 3" key="1">
    <citation type="submission" date="2019-12" db="EMBL/GenBank/DDBJ databases">
        <title>Genomic-based taxomic classification of the family Erythrobacteraceae.</title>
        <authorList>
            <person name="Xu L."/>
        </authorList>
    </citation>
    <scope>NUCLEOTIDE SEQUENCE [LARGE SCALE GENOMIC DNA]</scope>
    <source>
        <strain evidence="2 3">MCCC 1K01500</strain>
    </source>
</reference>
<gene>
    <name evidence="2" type="ORF">GRI89_04270</name>
</gene>
<accession>A0A6I4SS55</accession>
<sequence>MSVRLREPDAALEEALMRLTLLQHALLRWLLVERRQLRLKRRDPLGAGRDFADLDAMVEELWRGSETQGA</sequence>
<feature type="transmembrane region" description="Helical" evidence="1">
    <location>
        <begin position="15"/>
        <end position="32"/>
    </location>
</feature>
<keyword evidence="1" id="KW-0812">Transmembrane</keyword>
<evidence type="ECO:0000313" key="3">
    <source>
        <dbReference type="Proteomes" id="UP000433652"/>
    </source>
</evidence>
<name>A0A6I4SS55_9SPHN</name>
<comment type="caution">
    <text evidence="2">The sequence shown here is derived from an EMBL/GenBank/DDBJ whole genome shotgun (WGS) entry which is preliminary data.</text>
</comment>
<dbReference type="OrthoDB" id="7432612at2"/>
<evidence type="ECO:0000256" key="1">
    <source>
        <dbReference type="SAM" id="Phobius"/>
    </source>
</evidence>
<protein>
    <submittedName>
        <fullName evidence="2">Uncharacterized protein</fullName>
    </submittedName>
</protein>
<keyword evidence="1" id="KW-0472">Membrane</keyword>
<keyword evidence="3" id="KW-1185">Reference proteome</keyword>
<keyword evidence="1" id="KW-1133">Transmembrane helix</keyword>
<dbReference type="RefSeq" id="WP_159792533.1">
    <property type="nucleotide sequence ID" value="NZ_WTYM01000030.1"/>
</dbReference>
<organism evidence="2 3">
    <name type="scientific">Croceibacterium salegens</name>
    <dbReference type="NCBI Taxonomy" id="1737568"/>
    <lineage>
        <taxon>Bacteria</taxon>
        <taxon>Pseudomonadati</taxon>
        <taxon>Pseudomonadota</taxon>
        <taxon>Alphaproteobacteria</taxon>
        <taxon>Sphingomonadales</taxon>
        <taxon>Erythrobacteraceae</taxon>
        <taxon>Croceibacterium</taxon>
    </lineage>
</organism>
<dbReference type="EMBL" id="WTYM01000030">
    <property type="protein sequence ID" value="MXO58754.1"/>
    <property type="molecule type" value="Genomic_DNA"/>
</dbReference>